<sequence length="78" mass="8979">MSIVQQRIDELVSMRQRLSETQIEDGKWDWFLNKEIIELEQKKNARLAGRTLGLRTRLKSLVLLILSPSARESKGEGA</sequence>
<gene>
    <name evidence="1" type="ORF">A7312_09550</name>
</gene>
<keyword evidence="2" id="KW-1185">Reference proteome</keyword>
<dbReference type="Proteomes" id="UP000094974">
    <property type="component" value="Unassembled WGS sequence"/>
</dbReference>
<protein>
    <submittedName>
        <fullName evidence="1">Uncharacterized protein</fullName>
    </submittedName>
</protein>
<dbReference type="RefSeq" id="WP_014599868.1">
    <property type="nucleotide sequence ID" value="NZ_CP097767.1"/>
</dbReference>
<dbReference type="EMBL" id="LYND01000151">
    <property type="protein sequence ID" value="ODA07329.1"/>
    <property type="molecule type" value="Genomic_DNA"/>
</dbReference>
<evidence type="ECO:0000313" key="2">
    <source>
        <dbReference type="Proteomes" id="UP000094974"/>
    </source>
</evidence>
<reference evidence="2" key="1">
    <citation type="submission" date="2016-05" db="EMBL/GenBank/DDBJ databases">
        <title>Whole genome shotgun sequencing of cultured foodborne pathogen.</title>
        <authorList>
            <person name="Zheng J."/>
            <person name="Timme R."/>
            <person name="Allard M."/>
            <person name="Strain E."/>
            <person name="Luo Y."/>
            <person name="Brown E."/>
        </authorList>
    </citation>
    <scope>NUCLEOTIDE SEQUENCE [LARGE SCALE GENOMIC DNA]</scope>
    <source>
        <strain evidence="2">CFSAN034343</strain>
    </source>
</reference>
<proteinExistence type="predicted"/>
<accession>A0ABX2Z7S6</accession>
<comment type="caution">
    <text evidence="1">The sequence shown here is derived from an EMBL/GenBank/DDBJ whole genome shotgun (WGS) entry which is preliminary data.</text>
</comment>
<organism evidence="1 2">
    <name type="scientific">Paenibacillus polymyxa</name>
    <name type="common">Bacillus polymyxa</name>
    <dbReference type="NCBI Taxonomy" id="1406"/>
    <lineage>
        <taxon>Bacteria</taxon>
        <taxon>Bacillati</taxon>
        <taxon>Bacillota</taxon>
        <taxon>Bacilli</taxon>
        <taxon>Bacillales</taxon>
        <taxon>Paenibacillaceae</taxon>
        <taxon>Paenibacillus</taxon>
    </lineage>
</organism>
<evidence type="ECO:0000313" key="1">
    <source>
        <dbReference type="EMBL" id="ODA07329.1"/>
    </source>
</evidence>
<name>A0ABX2Z7S6_PAEPO</name>